<keyword evidence="3" id="KW-1185">Reference proteome</keyword>
<name>A0ABU5NDG7_9RICK</name>
<dbReference type="EMBL" id="JARJFB010000094">
    <property type="protein sequence ID" value="MEA0971196.1"/>
    <property type="molecule type" value="Genomic_DNA"/>
</dbReference>
<proteinExistence type="predicted"/>
<sequence length="223" mass="24748">MNKILCFDVSNNSCSVAVSFGQEIVSFEQELRPSMQAERLMVMVQSSLINARLKYQDLEYMAVTVGPGSFTGVRIGLAAAKGIIHATNIKGIGITNFDAAYYRLTQQVLDFENAIIILNAYRNQQYVQIFNRSNHPSNPKLVDNKDIRQLIQAYPGINACAGSGLASVYNEIKDLDRLTILPRFHTIKAFHIARLADDMINKGQINPIEPLYIRPPDATAAAS</sequence>
<evidence type="ECO:0000313" key="3">
    <source>
        <dbReference type="Proteomes" id="UP001291687"/>
    </source>
</evidence>
<dbReference type="InterPro" id="IPR043129">
    <property type="entry name" value="ATPase_NBD"/>
</dbReference>
<feature type="domain" description="Gcp-like" evidence="1">
    <location>
        <begin position="37"/>
        <end position="127"/>
    </location>
</feature>
<dbReference type="NCBIfam" id="TIGR03725">
    <property type="entry name" value="T6A_YeaZ"/>
    <property type="match status" value="1"/>
</dbReference>
<evidence type="ECO:0000259" key="1">
    <source>
        <dbReference type="Pfam" id="PF00814"/>
    </source>
</evidence>
<dbReference type="Pfam" id="PF00814">
    <property type="entry name" value="TsaD"/>
    <property type="match status" value="1"/>
</dbReference>
<dbReference type="Proteomes" id="UP001291687">
    <property type="component" value="Unassembled WGS sequence"/>
</dbReference>
<comment type="caution">
    <text evidence="2">The sequence shown here is derived from an EMBL/GenBank/DDBJ whole genome shotgun (WGS) entry which is preliminary data.</text>
</comment>
<dbReference type="SUPFAM" id="SSF53067">
    <property type="entry name" value="Actin-like ATPase domain"/>
    <property type="match status" value="1"/>
</dbReference>
<dbReference type="Gene3D" id="3.30.420.40">
    <property type="match status" value="2"/>
</dbReference>
<dbReference type="InterPro" id="IPR022496">
    <property type="entry name" value="T6A_TsaB"/>
</dbReference>
<gene>
    <name evidence="2" type="ORF">Megvenef_01169</name>
</gene>
<reference evidence="2 3" key="1">
    <citation type="submission" date="2023-03" db="EMBL/GenBank/DDBJ databases">
        <title>Host association and intracellularity evolved multiple times independently in the Rickettsiales.</title>
        <authorList>
            <person name="Castelli M."/>
            <person name="Nardi T."/>
            <person name="Gammuto L."/>
            <person name="Bellinzona G."/>
            <person name="Sabaneyeva E."/>
            <person name="Potekhin A."/>
            <person name="Serra V."/>
            <person name="Petroni G."/>
            <person name="Sassera D."/>
        </authorList>
    </citation>
    <scope>NUCLEOTIDE SEQUENCE [LARGE SCALE GENOMIC DNA]</scope>
    <source>
        <strain evidence="2 3">Sr 2-6</strain>
    </source>
</reference>
<dbReference type="RefSeq" id="WP_322777099.1">
    <property type="nucleotide sequence ID" value="NZ_JARJFB010000094.1"/>
</dbReference>
<accession>A0ABU5NDG7</accession>
<evidence type="ECO:0000313" key="2">
    <source>
        <dbReference type="EMBL" id="MEA0971196.1"/>
    </source>
</evidence>
<organism evidence="2 3">
    <name type="scientific">Candidatus Megaera venefica</name>
    <dbReference type="NCBI Taxonomy" id="2055910"/>
    <lineage>
        <taxon>Bacteria</taxon>
        <taxon>Pseudomonadati</taxon>
        <taxon>Pseudomonadota</taxon>
        <taxon>Alphaproteobacteria</taxon>
        <taxon>Rickettsiales</taxon>
        <taxon>Rickettsiaceae</taxon>
        <taxon>Candidatus Megaera</taxon>
    </lineage>
</organism>
<protein>
    <submittedName>
        <fullName evidence="2">tRNA threonylcarbamoyladenosine biosynthesis protein TsaB</fullName>
    </submittedName>
</protein>
<dbReference type="InterPro" id="IPR000905">
    <property type="entry name" value="Gcp-like_dom"/>
</dbReference>